<sequence>RGYLPLGKDWAITQEKSNKGAGFPMLHIHIMNIKGWLRGVHHQCGDHRLQQYLDEYHFRFNRRGFLSSIFDKLITKMTEAQPRNYKMIKCELNT</sequence>
<keyword evidence="3" id="KW-1185">Reference proteome</keyword>
<proteinExistence type="predicted"/>
<evidence type="ECO:0000313" key="2">
    <source>
        <dbReference type="EMBL" id="TFF39331.1"/>
    </source>
</evidence>
<protein>
    <submittedName>
        <fullName evidence="2">IS1595 family transposase</fullName>
    </submittedName>
</protein>
<dbReference type="Proteomes" id="UP000297540">
    <property type="component" value="Unassembled WGS sequence"/>
</dbReference>
<dbReference type="InterPro" id="IPR024445">
    <property type="entry name" value="Tnp_ISXO2-like"/>
</dbReference>
<dbReference type="AlphaFoldDB" id="A0A4Y8SL08"/>
<accession>A0A4Y8SL08</accession>
<gene>
    <name evidence="2" type="ORF">E2R66_06845</name>
</gene>
<reference evidence="2 3" key="1">
    <citation type="journal article" date="2017" name="Int. J. Syst. Evol. Microbiol.">
        <title>Mucilaginibacterpsychrotolerans sp. nov., isolated from peatlands.</title>
        <authorList>
            <person name="Deng Y."/>
            <person name="Shen L."/>
            <person name="Xu B."/>
            <person name="Liu Y."/>
            <person name="Gu Z."/>
            <person name="Liu H."/>
            <person name="Zhou Y."/>
        </authorList>
    </citation>
    <scope>NUCLEOTIDE SEQUENCE [LARGE SCALE GENOMIC DNA]</scope>
    <source>
        <strain evidence="2 3">NH7-4</strain>
    </source>
</reference>
<feature type="non-terminal residue" evidence="2">
    <location>
        <position position="1"/>
    </location>
</feature>
<organism evidence="2 3">
    <name type="scientific">Mucilaginibacter psychrotolerans</name>
    <dbReference type="NCBI Taxonomy" id="1524096"/>
    <lineage>
        <taxon>Bacteria</taxon>
        <taxon>Pseudomonadati</taxon>
        <taxon>Bacteroidota</taxon>
        <taxon>Sphingobacteriia</taxon>
        <taxon>Sphingobacteriales</taxon>
        <taxon>Sphingobacteriaceae</taxon>
        <taxon>Mucilaginibacter</taxon>
    </lineage>
</organism>
<evidence type="ECO:0000259" key="1">
    <source>
        <dbReference type="Pfam" id="PF12762"/>
    </source>
</evidence>
<dbReference type="EMBL" id="SOZE01000004">
    <property type="protein sequence ID" value="TFF39331.1"/>
    <property type="molecule type" value="Genomic_DNA"/>
</dbReference>
<feature type="domain" description="ISXO2-like transposase" evidence="1">
    <location>
        <begin position="14"/>
        <end position="61"/>
    </location>
</feature>
<name>A0A4Y8SL08_9SPHI</name>
<comment type="caution">
    <text evidence="2">The sequence shown here is derived from an EMBL/GenBank/DDBJ whole genome shotgun (WGS) entry which is preliminary data.</text>
</comment>
<dbReference type="RefSeq" id="WP_192901949.1">
    <property type="nucleotide sequence ID" value="NZ_SOZE01000004.1"/>
</dbReference>
<evidence type="ECO:0000313" key="3">
    <source>
        <dbReference type="Proteomes" id="UP000297540"/>
    </source>
</evidence>
<dbReference type="Pfam" id="PF12762">
    <property type="entry name" value="DDE_Tnp_IS1595"/>
    <property type="match status" value="1"/>
</dbReference>